<feature type="compositionally biased region" description="Acidic residues" evidence="1">
    <location>
        <begin position="559"/>
        <end position="575"/>
    </location>
</feature>
<sequence>MFTDLRLTDGGTALSSPSVGAQGETAAEAEGALLNTYDSAIKTSSDPLLPDDRQTDGSDAKRRHQVATQPPGVSPTPSPDRHRASTAFDAADDPSRASQSPGGVDGDCCSESGEPGNSEHPPAAVAVAFSRSFVNGASDGDQEGAADLRAMSSGPGSARGLPGAVPERRQQHGAAVGEATAIAAGDESDGGVGGGCGGERRRSVAAVCPEHASSSSSSALGDETVVVVAEGRAAEKETGGDDNVAPNGDPTTGGGDSPVVSAPAVDGHGGLHLAGPRRRKGERAAGAELKQRKPDNESLAQGDVPLEVDESSAGGISGADADEFHPSIGIVPSDSSDVTGSKRTASSGCAGDGYRTAVDEDGCSSGDEGSLDAAEEWNIVPRPVTAGDASSVESGRCSDGASGRGLPPRNISVGGHDDEDDDDDVVDVGRRPGGRVARGGSARRRKVLVESSESGSSTPGSEGARGEERGFAPRGPVVVSSEAHDGETCSGGDAGRGVTAAAAGTMPSRRPRRQGRRVIDDDDEESSDDSTQEEVVRSVSSTGRKNADIGGFSYVVESSFEDEEEEEEEEEEEDVSEHQRPTAGIAQKEKPTAAAASSAPSEGESSDDAGEAIRSRRRPRAAARGKRSASAVQVADSSSSPASSRTAAGGVSPRGDKITSTRDDGHDIDDDDDDEWSIGPSTRRPNLDRRRKVQEGPSSDKDSPRPSPAAETPAKSSRPAKPRRAEPAEDRRGGGPAEGKSGGTVRKKGRAQGGGVDSAAGGLTGAAFSRARDSLTAKYFAEFNEGAFGGALSDVKVAWSARLSTTAGVTKSLRRVNPSGEDYAYLSTVELSTKVLDSEDKLQQQTLLHELCHAAAWVVDHKSNPPHGEHFWAWANRAKAAHPGVPITTCHSYAINYKYRYTCVGASLAGGGGSGCDDEAGLSGGRGCGAVIGRHSKSIDVARQVCGRCKGRLVLFGTHGTDGKLKKPRAATGFSLFVKERYAEVKGALPPGTKQQQVMKEMSRQWAARGNVGSAAGGGDRPSSAGADRIGKANAKAKAAGDRGSGAGAVPLLDKENASFVDLT</sequence>
<feature type="compositionally biased region" description="Acidic residues" evidence="1">
    <location>
        <begin position="520"/>
        <end position="532"/>
    </location>
</feature>
<feature type="compositionally biased region" description="Basic residues" evidence="1">
    <location>
        <begin position="615"/>
        <end position="627"/>
    </location>
</feature>
<dbReference type="PANTHER" id="PTHR23099:SF0">
    <property type="entry name" value="GERM CELL NUCLEAR ACIDIC PROTEIN"/>
    <property type="match status" value="1"/>
</dbReference>
<dbReference type="CDD" id="cd00084">
    <property type="entry name" value="HMG-box_SF"/>
    <property type="match status" value="1"/>
</dbReference>
<feature type="compositionally biased region" description="Basic and acidic residues" evidence="1">
    <location>
        <begin position="50"/>
        <end position="60"/>
    </location>
</feature>
<dbReference type="SMART" id="SM00731">
    <property type="entry name" value="SprT"/>
    <property type="match status" value="1"/>
</dbReference>
<protein>
    <recommendedName>
        <fullName evidence="2">SprT-like domain-containing protein</fullName>
    </recommendedName>
</protein>
<dbReference type="OrthoDB" id="20772at2759"/>
<feature type="compositionally biased region" description="Polar residues" evidence="1">
    <location>
        <begin position="36"/>
        <end position="46"/>
    </location>
</feature>
<evidence type="ECO:0000313" key="3">
    <source>
        <dbReference type="EMBL" id="CBJ26687.1"/>
    </source>
</evidence>
<keyword evidence="4" id="KW-1185">Reference proteome</keyword>
<feature type="compositionally biased region" description="Acidic residues" evidence="1">
    <location>
        <begin position="417"/>
        <end position="426"/>
    </location>
</feature>
<feature type="region of interest" description="Disordered" evidence="1">
    <location>
        <begin position="1"/>
        <end position="176"/>
    </location>
</feature>
<feature type="compositionally biased region" description="Low complexity" evidence="1">
    <location>
        <begin position="628"/>
        <end position="648"/>
    </location>
</feature>
<evidence type="ECO:0000313" key="4">
    <source>
        <dbReference type="Proteomes" id="UP000002630"/>
    </source>
</evidence>
<dbReference type="Proteomes" id="UP000002630">
    <property type="component" value="Unassembled WGS sequence"/>
</dbReference>
<dbReference type="GO" id="GO:0005634">
    <property type="term" value="C:nucleus"/>
    <property type="evidence" value="ECO:0007669"/>
    <property type="project" value="TreeGrafter"/>
</dbReference>
<feature type="compositionally biased region" description="Acidic residues" evidence="1">
    <location>
        <begin position="666"/>
        <end position="676"/>
    </location>
</feature>
<feature type="compositionally biased region" description="Basic and acidic residues" evidence="1">
    <location>
        <begin position="282"/>
        <end position="296"/>
    </location>
</feature>
<dbReference type="AlphaFoldDB" id="D7G0U3"/>
<dbReference type="eggNOG" id="KOG3854">
    <property type="taxonomic scope" value="Eukaryota"/>
</dbReference>
<feature type="compositionally biased region" description="Low complexity" evidence="1">
    <location>
        <begin position="450"/>
        <end position="462"/>
    </location>
</feature>
<accession>D7G0U3</accession>
<dbReference type="InterPro" id="IPR006640">
    <property type="entry name" value="SprT-like_domain"/>
</dbReference>
<feature type="region of interest" description="Disordered" evidence="1">
    <location>
        <begin position="181"/>
        <end position="200"/>
    </location>
</feature>
<evidence type="ECO:0000256" key="1">
    <source>
        <dbReference type="SAM" id="MobiDB-lite"/>
    </source>
</evidence>
<feature type="compositionally biased region" description="Low complexity" evidence="1">
    <location>
        <begin position="20"/>
        <end position="32"/>
    </location>
</feature>
<feature type="region of interest" description="Disordered" evidence="1">
    <location>
        <begin position="1010"/>
        <end position="1051"/>
    </location>
</feature>
<feature type="compositionally biased region" description="Basic and acidic residues" evidence="1">
    <location>
        <begin position="723"/>
        <end position="733"/>
    </location>
</feature>
<dbReference type="STRING" id="2880.D7G0U3"/>
<dbReference type="EMBL" id="FN649760">
    <property type="protein sequence ID" value="CBJ26687.1"/>
    <property type="molecule type" value="Genomic_DNA"/>
</dbReference>
<reference evidence="3 4" key="1">
    <citation type="journal article" date="2010" name="Nature">
        <title>The Ectocarpus genome and the independent evolution of multicellularity in brown algae.</title>
        <authorList>
            <person name="Cock J.M."/>
            <person name="Sterck L."/>
            <person name="Rouze P."/>
            <person name="Scornet D."/>
            <person name="Allen A.E."/>
            <person name="Amoutzias G."/>
            <person name="Anthouard V."/>
            <person name="Artiguenave F."/>
            <person name="Aury J.M."/>
            <person name="Badger J.H."/>
            <person name="Beszteri B."/>
            <person name="Billiau K."/>
            <person name="Bonnet E."/>
            <person name="Bothwell J.H."/>
            <person name="Bowler C."/>
            <person name="Boyen C."/>
            <person name="Brownlee C."/>
            <person name="Carrano C.J."/>
            <person name="Charrier B."/>
            <person name="Cho G.Y."/>
            <person name="Coelho S.M."/>
            <person name="Collen J."/>
            <person name="Corre E."/>
            <person name="Da Silva C."/>
            <person name="Delage L."/>
            <person name="Delaroque N."/>
            <person name="Dittami S.M."/>
            <person name="Doulbeau S."/>
            <person name="Elias M."/>
            <person name="Farnham G."/>
            <person name="Gachon C.M."/>
            <person name="Gschloessl B."/>
            <person name="Heesch S."/>
            <person name="Jabbari K."/>
            <person name="Jubin C."/>
            <person name="Kawai H."/>
            <person name="Kimura K."/>
            <person name="Kloareg B."/>
            <person name="Kupper F.C."/>
            <person name="Lang D."/>
            <person name="Le Bail A."/>
            <person name="Leblanc C."/>
            <person name="Lerouge P."/>
            <person name="Lohr M."/>
            <person name="Lopez P.J."/>
            <person name="Martens C."/>
            <person name="Maumus F."/>
            <person name="Michel G."/>
            <person name="Miranda-Saavedra D."/>
            <person name="Morales J."/>
            <person name="Moreau H."/>
            <person name="Motomura T."/>
            <person name="Nagasato C."/>
            <person name="Napoli C.A."/>
            <person name="Nelson D.R."/>
            <person name="Nyvall-Collen P."/>
            <person name="Peters A.F."/>
            <person name="Pommier C."/>
            <person name="Potin P."/>
            <person name="Poulain J."/>
            <person name="Quesneville H."/>
            <person name="Read B."/>
            <person name="Rensing S.A."/>
            <person name="Ritter A."/>
            <person name="Rousvoal S."/>
            <person name="Samanta M."/>
            <person name="Samson G."/>
            <person name="Schroeder D.C."/>
            <person name="Segurens B."/>
            <person name="Strittmatter M."/>
            <person name="Tonon T."/>
            <person name="Tregear J.W."/>
            <person name="Valentin K."/>
            <person name="von Dassow P."/>
            <person name="Yamagishi T."/>
            <person name="Van de Peer Y."/>
            <person name="Wincker P."/>
        </authorList>
    </citation>
    <scope>NUCLEOTIDE SEQUENCE [LARGE SCALE GENOMIC DNA]</scope>
    <source>
        <strain evidence="4">Ec32 / CCAP1310/4</strain>
    </source>
</reference>
<dbReference type="GO" id="GO:0006950">
    <property type="term" value="P:response to stress"/>
    <property type="evidence" value="ECO:0007669"/>
    <property type="project" value="UniProtKB-ARBA"/>
</dbReference>
<organism evidence="3 4">
    <name type="scientific">Ectocarpus siliculosus</name>
    <name type="common">Brown alga</name>
    <name type="synonym">Conferva siliculosa</name>
    <dbReference type="NCBI Taxonomy" id="2880"/>
    <lineage>
        <taxon>Eukaryota</taxon>
        <taxon>Sar</taxon>
        <taxon>Stramenopiles</taxon>
        <taxon>Ochrophyta</taxon>
        <taxon>PX clade</taxon>
        <taxon>Phaeophyceae</taxon>
        <taxon>Ectocarpales</taxon>
        <taxon>Ectocarpaceae</taxon>
        <taxon>Ectocarpus</taxon>
    </lineage>
</organism>
<feature type="region of interest" description="Disordered" evidence="1">
    <location>
        <begin position="207"/>
        <end position="762"/>
    </location>
</feature>
<dbReference type="PANTHER" id="PTHR23099">
    <property type="entry name" value="TRANSCRIPTIONAL REGULATOR"/>
    <property type="match status" value="1"/>
</dbReference>
<name>D7G0U3_ECTSI</name>
<gene>
    <name evidence="3" type="ORF">Esi_0042_0003</name>
</gene>
<dbReference type="Pfam" id="PF10263">
    <property type="entry name" value="SprT-like"/>
    <property type="match status" value="1"/>
</dbReference>
<feature type="compositionally biased region" description="Polar residues" evidence="1">
    <location>
        <begin position="333"/>
        <end position="347"/>
    </location>
</feature>
<dbReference type="InParanoid" id="D7G0U3"/>
<proteinExistence type="predicted"/>
<feature type="compositionally biased region" description="Basic and acidic residues" evidence="1">
    <location>
        <begin position="654"/>
        <end position="665"/>
    </location>
</feature>
<evidence type="ECO:0000259" key="2">
    <source>
        <dbReference type="SMART" id="SM00731"/>
    </source>
</evidence>
<feature type="domain" description="SprT-like" evidence="2">
    <location>
        <begin position="773"/>
        <end position="956"/>
    </location>
</feature>
<feature type="compositionally biased region" description="Low complexity" evidence="1">
    <location>
        <begin position="593"/>
        <end position="603"/>
    </location>
</feature>